<dbReference type="GeneID" id="6079520"/>
<evidence type="ECO:0000256" key="1">
    <source>
        <dbReference type="SAM" id="MobiDB-lite"/>
    </source>
</evidence>
<protein>
    <submittedName>
        <fullName evidence="2">Predicted protein</fullName>
    </submittedName>
</protein>
<name>B0DIV2_LACBS</name>
<feature type="compositionally biased region" description="Basic and acidic residues" evidence="1">
    <location>
        <begin position="79"/>
        <end position="104"/>
    </location>
</feature>
<evidence type="ECO:0000313" key="3">
    <source>
        <dbReference type="Proteomes" id="UP000001194"/>
    </source>
</evidence>
<feature type="region of interest" description="Disordered" evidence="1">
    <location>
        <begin position="32"/>
        <end position="155"/>
    </location>
</feature>
<accession>B0DIV2</accession>
<dbReference type="InParanoid" id="B0DIV2"/>
<keyword evidence="3" id="KW-1185">Reference proteome</keyword>
<organism evidence="3">
    <name type="scientific">Laccaria bicolor (strain S238N-H82 / ATCC MYA-4686)</name>
    <name type="common">Bicoloured deceiver</name>
    <name type="synonym">Laccaria laccata var. bicolor</name>
    <dbReference type="NCBI Taxonomy" id="486041"/>
    <lineage>
        <taxon>Eukaryota</taxon>
        <taxon>Fungi</taxon>
        <taxon>Dikarya</taxon>
        <taxon>Basidiomycota</taxon>
        <taxon>Agaricomycotina</taxon>
        <taxon>Agaricomycetes</taxon>
        <taxon>Agaricomycetidae</taxon>
        <taxon>Agaricales</taxon>
        <taxon>Agaricineae</taxon>
        <taxon>Hydnangiaceae</taxon>
        <taxon>Laccaria</taxon>
    </lineage>
</organism>
<dbReference type="KEGG" id="lbc:LACBIDRAFT_329684"/>
<evidence type="ECO:0000313" key="2">
    <source>
        <dbReference type="EMBL" id="EDR05296.1"/>
    </source>
</evidence>
<dbReference type="HOGENOM" id="CLU_142980_0_0_1"/>
<proteinExistence type="predicted"/>
<dbReference type="Proteomes" id="UP000001194">
    <property type="component" value="Unassembled WGS sequence"/>
</dbReference>
<sequence length="155" mass="17212">MSDAVGFFKRMDDRCTYSLPVQSNLAESPVHVSCRERDAPRSVSATQDRERHENGLDASPNAVSIQHLSVDGQQTRTRTQTDAKNCENHPEHQNDQHVGQDTRECGQPTPPLKLPLPLSLSRDVGVQKTSKQEHRANAKTARSSTIDPRYGNIDG</sequence>
<reference evidence="2 3" key="1">
    <citation type="journal article" date="2008" name="Nature">
        <title>The genome of Laccaria bicolor provides insights into mycorrhizal symbiosis.</title>
        <authorList>
            <person name="Martin F."/>
            <person name="Aerts A."/>
            <person name="Ahren D."/>
            <person name="Brun A."/>
            <person name="Danchin E.G.J."/>
            <person name="Duchaussoy F."/>
            <person name="Gibon J."/>
            <person name="Kohler A."/>
            <person name="Lindquist E."/>
            <person name="Pereda V."/>
            <person name="Salamov A."/>
            <person name="Shapiro H.J."/>
            <person name="Wuyts J."/>
            <person name="Blaudez D."/>
            <person name="Buee M."/>
            <person name="Brokstein P."/>
            <person name="Canbaeck B."/>
            <person name="Cohen D."/>
            <person name="Courty P.E."/>
            <person name="Coutinho P.M."/>
            <person name="Delaruelle C."/>
            <person name="Detter J.C."/>
            <person name="Deveau A."/>
            <person name="DiFazio S."/>
            <person name="Duplessis S."/>
            <person name="Fraissinet-Tachet L."/>
            <person name="Lucic E."/>
            <person name="Frey-Klett P."/>
            <person name="Fourrey C."/>
            <person name="Feussner I."/>
            <person name="Gay G."/>
            <person name="Grimwood J."/>
            <person name="Hoegger P.J."/>
            <person name="Jain P."/>
            <person name="Kilaru S."/>
            <person name="Labbe J."/>
            <person name="Lin Y.C."/>
            <person name="Legue V."/>
            <person name="Le Tacon F."/>
            <person name="Marmeisse R."/>
            <person name="Melayah D."/>
            <person name="Montanini B."/>
            <person name="Muratet M."/>
            <person name="Nehls U."/>
            <person name="Niculita-Hirzel H."/>
            <person name="Oudot-Le Secq M.P."/>
            <person name="Peter M."/>
            <person name="Quesneville H."/>
            <person name="Rajashekar B."/>
            <person name="Reich M."/>
            <person name="Rouhier N."/>
            <person name="Schmutz J."/>
            <person name="Yin T."/>
            <person name="Chalot M."/>
            <person name="Henrissat B."/>
            <person name="Kuees U."/>
            <person name="Lucas S."/>
            <person name="Van de Peer Y."/>
            <person name="Podila G.K."/>
            <person name="Polle A."/>
            <person name="Pukkila P.J."/>
            <person name="Richardson P.M."/>
            <person name="Rouze P."/>
            <person name="Sanders I.R."/>
            <person name="Stajich J.E."/>
            <person name="Tunlid A."/>
            <person name="Tuskan G."/>
            <person name="Grigoriev I.V."/>
        </authorList>
    </citation>
    <scope>NUCLEOTIDE SEQUENCE [LARGE SCALE GENOMIC DNA]</scope>
    <source>
        <strain evidence="3">S238N-H82 / ATCC MYA-4686</strain>
    </source>
</reference>
<gene>
    <name evidence="2" type="ORF">LACBIDRAFT_329684</name>
</gene>
<dbReference type="RefSeq" id="XP_001883854.1">
    <property type="nucleotide sequence ID" value="XM_001883819.1"/>
</dbReference>
<dbReference type="EMBL" id="DS547113">
    <property type="protein sequence ID" value="EDR05296.1"/>
    <property type="molecule type" value="Genomic_DNA"/>
</dbReference>
<dbReference type="AlphaFoldDB" id="B0DIV2"/>